<gene>
    <name evidence="2" type="ORF">FHX75_111255</name>
</gene>
<sequence length="58" mass="5903">MHKILGRDPAIFLAVIAAAIKLIAAFFIDLTADRQAVLNTVAAAAVGAAVASVARKEG</sequence>
<protein>
    <submittedName>
        <fullName evidence="2">Uncharacterized protein</fullName>
    </submittedName>
</protein>
<dbReference type="EMBL" id="VIXA01000001">
    <property type="protein sequence ID" value="TWG28104.1"/>
    <property type="molecule type" value="Genomic_DNA"/>
</dbReference>
<keyword evidence="1" id="KW-0812">Transmembrane</keyword>
<accession>A0A561WW60</accession>
<name>A0A561WW60_9ACTN</name>
<feature type="transmembrane region" description="Helical" evidence="1">
    <location>
        <begin position="36"/>
        <end position="54"/>
    </location>
</feature>
<feature type="transmembrane region" description="Helical" evidence="1">
    <location>
        <begin position="12"/>
        <end position="30"/>
    </location>
</feature>
<keyword evidence="1" id="KW-1133">Transmembrane helix</keyword>
<proteinExistence type="predicted"/>
<dbReference type="AlphaFoldDB" id="A0A561WW60"/>
<keyword evidence="1" id="KW-0472">Membrane</keyword>
<evidence type="ECO:0000313" key="2">
    <source>
        <dbReference type="EMBL" id="TWG28104.1"/>
    </source>
</evidence>
<keyword evidence="3" id="KW-1185">Reference proteome</keyword>
<evidence type="ECO:0000313" key="3">
    <source>
        <dbReference type="Proteomes" id="UP000319927"/>
    </source>
</evidence>
<reference evidence="2 3" key="1">
    <citation type="submission" date="2019-06" db="EMBL/GenBank/DDBJ databases">
        <title>Sequencing the genomes of 1000 actinobacteria strains.</title>
        <authorList>
            <person name="Klenk H.-P."/>
        </authorList>
    </citation>
    <scope>NUCLEOTIDE SEQUENCE [LARGE SCALE GENOMIC DNA]</scope>
    <source>
        <strain evidence="2 3">DSM 102131</strain>
    </source>
</reference>
<dbReference type="RefSeq" id="WP_170285296.1">
    <property type="nucleotide sequence ID" value="NZ_VIXA01000001.1"/>
</dbReference>
<comment type="caution">
    <text evidence="2">The sequence shown here is derived from an EMBL/GenBank/DDBJ whole genome shotgun (WGS) entry which is preliminary data.</text>
</comment>
<evidence type="ECO:0000256" key="1">
    <source>
        <dbReference type="SAM" id="Phobius"/>
    </source>
</evidence>
<dbReference type="Proteomes" id="UP000319927">
    <property type="component" value="Unassembled WGS sequence"/>
</dbReference>
<organism evidence="2 3">
    <name type="scientific">Micromonospora palomenae</name>
    <dbReference type="NCBI Taxonomy" id="1461247"/>
    <lineage>
        <taxon>Bacteria</taxon>
        <taxon>Bacillati</taxon>
        <taxon>Actinomycetota</taxon>
        <taxon>Actinomycetes</taxon>
        <taxon>Micromonosporales</taxon>
        <taxon>Micromonosporaceae</taxon>
        <taxon>Micromonospora</taxon>
    </lineage>
</organism>